<name>A0A9P5N7S8_GYMJU</name>
<reference evidence="1" key="1">
    <citation type="submission" date="2020-11" db="EMBL/GenBank/DDBJ databases">
        <authorList>
            <consortium name="DOE Joint Genome Institute"/>
            <person name="Ahrendt S."/>
            <person name="Riley R."/>
            <person name="Andreopoulos W."/>
            <person name="LaButti K."/>
            <person name="Pangilinan J."/>
            <person name="Ruiz-duenas F.J."/>
            <person name="Barrasa J.M."/>
            <person name="Sanchez-Garcia M."/>
            <person name="Camarero S."/>
            <person name="Miyauchi S."/>
            <person name="Serrano A."/>
            <person name="Linde D."/>
            <person name="Babiker R."/>
            <person name="Drula E."/>
            <person name="Ayuso-Fernandez I."/>
            <person name="Pacheco R."/>
            <person name="Padilla G."/>
            <person name="Ferreira P."/>
            <person name="Barriuso J."/>
            <person name="Kellner H."/>
            <person name="Castanera R."/>
            <person name="Alfaro M."/>
            <person name="Ramirez L."/>
            <person name="Pisabarro A.G."/>
            <person name="Kuo A."/>
            <person name="Tritt A."/>
            <person name="Lipzen A."/>
            <person name="He G."/>
            <person name="Yan M."/>
            <person name="Ng V."/>
            <person name="Cullen D."/>
            <person name="Martin F."/>
            <person name="Rosso M.-N."/>
            <person name="Henrissat B."/>
            <person name="Hibbett D."/>
            <person name="Martinez A.T."/>
            <person name="Grigoriev I.V."/>
        </authorList>
    </citation>
    <scope>NUCLEOTIDE SEQUENCE</scope>
    <source>
        <strain evidence="1">AH 44721</strain>
    </source>
</reference>
<dbReference type="Proteomes" id="UP000724874">
    <property type="component" value="Unassembled WGS sequence"/>
</dbReference>
<dbReference type="EMBL" id="JADNYJ010000594">
    <property type="protein sequence ID" value="KAF8868577.1"/>
    <property type="molecule type" value="Genomic_DNA"/>
</dbReference>
<protein>
    <submittedName>
        <fullName evidence="1">Uncharacterized protein</fullName>
    </submittedName>
</protein>
<evidence type="ECO:0000313" key="1">
    <source>
        <dbReference type="EMBL" id="KAF8868577.1"/>
    </source>
</evidence>
<organism evidence="1 2">
    <name type="scientific">Gymnopilus junonius</name>
    <name type="common">Spectacular rustgill mushroom</name>
    <name type="synonym">Gymnopilus spectabilis subsp. junonius</name>
    <dbReference type="NCBI Taxonomy" id="109634"/>
    <lineage>
        <taxon>Eukaryota</taxon>
        <taxon>Fungi</taxon>
        <taxon>Dikarya</taxon>
        <taxon>Basidiomycota</taxon>
        <taxon>Agaricomycotina</taxon>
        <taxon>Agaricomycetes</taxon>
        <taxon>Agaricomycetidae</taxon>
        <taxon>Agaricales</taxon>
        <taxon>Agaricineae</taxon>
        <taxon>Hymenogastraceae</taxon>
        <taxon>Gymnopilus</taxon>
    </lineage>
</organism>
<sequence>MLEVQSFRNSMVQATGGYYLTRDQVREYAKRENVNLQAVVNQPDIFSLLAIEHSIEKKKGFQDVKVIGTWYPRGSLRKLDDQEPTDVFLFVMRWRMECWDIVRLSDAKPFEENDHDHVVKAQMTALGITETRFITVPDPDHEFIKMGDYVSNDNDSEEGCCIWQRKHESVEYMLEWNAIHLSRYMLSMSRSPGSSRMTL</sequence>
<dbReference type="AlphaFoldDB" id="A0A9P5N7S8"/>
<gene>
    <name evidence="1" type="ORF">CPB84DRAFT_1969337</name>
</gene>
<proteinExistence type="predicted"/>
<comment type="caution">
    <text evidence="1">The sequence shown here is derived from an EMBL/GenBank/DDBJ whole genome shotgun (WGS) entry which is preliminary data.</text>
</comment>
<accession>A0A9P5N7S8</accession>
<keyword evidence="2" id="KW-1185">Reference proteome</keyword>
<evidence type="ECO:0000313" key="2">
    <source>
        <dbReference type="Proteomes" id="UP000724874"/>
    </source>
</evidence>